<dbReference type="EMBL" id="BQKM01000004">
    <property type="protein sequence ID" value="GJN52710.1"/>
    <property type="molecule type" value="Genomic_DNA"/>
</dbReference>
<dbReference type="EMBL" id="AP023189">
    <property type="protein sequence ID" value="BCG21916.1"/>
    <property type="molecule type" value="Genomic_DNA"/>
</dbReference>
<dbReference type="RefSeq" id="WP_173174820.1">
    <property type="nucleotide sequence ID" value="NZ_AP023189.1"/>
</dbReference>
<proteinExistence type="predicted"/>
<dbReference type="AlphaFoldDB" id="A0A6J4DXY9"/>
<dbReference type="Proteomes" id="UP001054892">
    <property type="component" value="Unassembled WGS sequence"/>
</dbReference>
<feature type="chain" id="PRO_5026830065" description="Cbb3-type cytochrome oxidase assembly protein CcoS" evidence="2">
    <location>
        <begin position="25"/>
        <end position="64"/>
    </location>
</feature>
<dbReference type="KEGG" id="ptw:TUM18999_01070"/>
<evidence type="ECO:0000313" key="3">
    <source>
        <dbReference type="EMBL" id="BCG21916.1"/>
    </source>
</evidence>
<evidence type="ECO:0000313" key="4">
    <source>
        <dbReference type="EMBL" id="GJN52710.1"/>
    </source>
</evidence>
<dbReference type="Proteomes" id="UP000509383">
    <property type="component" value="Chromosome"/>
</dbReference>
<keyword evidence="2" id="KW-0732">Signal</keyword>
<gene>
    <name evidence="3" type="ORF">TUM18999_01070</name>
    <name evidence="4" type="ORF">TUM20286_24620</name>
</gene>
<keyword evidence="6" id="KW-1185">Reference proteome</keyword>
<evidence type="ECO:0000256" key="1">
    <source>
        <dbReference type="SAM" id="MobiDB-lite"/>
    </source>
</evidence>
<sequence>MWTIALFLVALLALPLLMLGSALAVGQALQDSNDFSGIDFVNPAAEETSEAQPTQPQPAWSPAH</sequence>
<evidence type="ECO:0008006" key="7">
    <source>
        <dbReference type="Google" id="ProtNLM"/>
    </source>
</evidence>
<feature type="region of interest" description="Disordered" evidence="1">
    <location>
        <begin position="42"/>
        <end position="64"/>
    </location>
</feature>
<evidence type="ECO:0000313" key="6">
    <source>
        <dbReference type="Proteomes" id="UP001054892"/>
    </source>
</evidence>
<name>A0A6J4DXY9_9PSED</name>
<reference evidence="3 5" key="1">
    <citation type="submission" date="2020-05" db="EMBL/GenBank/DDBJ databases">
        <title>Characterization of novel class B3 metallo-beta-lactamase from novel Pseudomonas species.</title>
        <authorList>
            <person name="Yamada K."/>
            <person name="Aoki K."/>
            <person name="Ishii Y."/>
        </authorList>
    </citation>
    <scope>NUCLEOTIDE SEQUENCE [LARGE SCALE GENOMIC DNA]</scope>
    <source>
        <strain evidence="3 5">TUM18999</strain>
        <strain evidence="4 6">TUM20286</strain>
    </source>
</reference>
<evidence type="ECO:0000313" key="5">
    <source>
        <dbReference type="Proteomes" id="UP000509383"/>
    </source>
</evidence>
<organism evidence="3 5">
    <name type="scientific">Pseudomonas tohonis</name>
    <dbReference type="NCBI Taxonomy" id="2725477"/>
    <lineage>
        <taxon>Bacteria</taxon>
        <taxon>Pseudomonadati</taxon>
        <taxon>Pseudomonadota</taxon>
        <taxon>Gammaproteobacteria</taxon>
        <taxon>Pseudomonadales</taxon>
        <taxon>Pseudomonadaceae</taxon>
        <taxon>Pseudomonas</taxon>
    </lineage>
</organism>
<feature type="signal peptide" evidence="2">
    <location>
        <begin position="1"/>
        <end position="24"/>
    </location>
</feature>
<accession>A0A6J4DXY9</accession>
<protein>
    <recommendedName>
        <fullName evidence="7">Cbb3-type cytochrome oxidase assembly protein CcoS</fullName>
    </recommendedName>
</protein>
<evidence type="ECO:0000256" key="2">
    <source>
        <dbReference type="SAM" id="SignalP"/>
    </source>
</evidence>